<evidence type="ECO:0000313" key="3">
    <source>
        <dbReference type="Proteomes" id="UP000011960"/>
    </source>
</evidence>
<dbReference type="AlphaFoldDB" id="M7D7B9"/>
<dbReference type="eggNOG" id="ENOG50345DK">
    <property type="taxonomic scope" value="Bacteria"/>
</dbReference>
<dbReference type="PROSITE" id="PS51257">
    <property type="entry name" value="PROKAR_LIPOPROTEIN"/>
    <property type="match status" value="1"/>
</dbReference>
<reference evidence="2 3" key="1">
    <citation type="journal article" date="2013" name="Genome Announc.">
        <title>Genome Sequence of Hydrothermal Arsenic-Respiring Bacterium Marinobacter santoriniensis NKSG1T.</title>
        <authorList>
            <person name="Handley K.M."/>
            <person name="Upton M."/>
            <person name="Beatson S.A."/>
            <person name="Hery M."/>
            <person name="Lloyd J.R."/>
        </authorList>
    </citation>
    <scope>NUCLEOTIDE SEQUENCE [LARGE SCALE GENOMIC DNA]</scope>
    <source>
        <strain evidence="2 3">NKSG1</strain>
    </source>
</reference>
<evidence type="ECO:0000256" key="1">
    <source>
        <dbReference type="SAM" id="SignalP"/>
    </source>
</evidence>
<feature type="signal peptide" evidence="1">
    <location>
        <begin position="1"/>
        <end position="21"/>
    </location>
</feature>
<accession>M7D7B9</accession>
<protein>
    <recommendedName>
        <fullName evidence="4">Lipoprotein</fullName>
    </recommendedName>
</protein>
<dbReference type="STRING" id="1288826.MSNKSG1_04841"/>
<organism evidence="2 3">
    <name type="scientific">Marinobacter santoriniensis NKSG1</name>
    <dbReference type="NCBI Taxonomy" id="1288826"/>
    <lineage>
        <taxon>Bacteria</taxon>
        <taxon>Pseudomonadati</taxon>
        <taxon>Pseudomonadota</taxon>
        <taxon>Gammaproteobacteria</taxon>
        <taxon>Pseudomonadales</taxon>
        <taxon>Marinobacteraceae</taxon>
        <taxon>Marinobacter</taxon>
    </lineage>
</organism>
<keyword evidence="1" id="KW-0732">Signal</keyword>
<dbReference type="Proteomes" id="UP000011960">
    <property type="component" value="Unassembled WGS sequence"/>
</dbReference>
<evidence type="ECO:0008006" key="4">
    <source>
        <dbReference type="Google" id="ProtNLM"/>
    </source>
</evidence>
<name>M7D7B9_9GAMM</name>
<feature type="chain" id="PRO_5004081295" description="Lipoprotein" evidence="1">
    <location>
        <begin position="22"/>
        <end position="192"/>
    </location>
</feature>
<dbReference type="OrthoDB" id="6362972at2"/>
<proteinExistence type="predicted"/>
<dbReference type="PATRIC" id="fig|1288826.3.peg.940"/>
<dbReference type="EMBL" id="APAT01000013">
    <property type="protein sequence ID" value="EMP56633.1"/>
    <property type="molecule type" value="Genomic_DNA"/>
</dbReference>
<gene>
    <name evidence="2" type="ORF">MSNKSG1_04841</name>
</gene>
<sequence>MDTMKSIVLLLLTSVAMTGCASYYTHFAMFPAENSQGATRQVRVSWDTAEYPGWWFSDNQTTSVKVETQCSARVWRLYDDGHDQAVDCGRGIRACGDKALDWKVVALPGLDASACMVINPGDEQATIAGMGDRFDLLVACEPTRPVVQKADEKVNMDYLRASSVPYTVYARKAPRGSLRARLPEFDDSVCDD</sequence>
<comment type="caution">
    <text evidence="2">The sequence shown here is derived from an EMBL/GenBank/DDBJ whole genome shotgun (WGS) entry which is preliminary data.</text>
</comment>
<keyword evidence="3" id="KW-1185">Reference proteome</keyword>
<evidence type="ECO:0000313" key="2">
    <source>
        <dbReference type="EMBL" id="EMP56633.1"/>
    </source>
</evidence>